<dbReference type="Pfam" id="PF02746">
    <property type="entry name" value="MR_MLE_N"/>
    <property type="match status" value="1"/>
</dbReference>
<dbReference type="InterPro" id="IPR029017">
    <property type="entry name" value="Enolase-like_N"/>
</dbReference>
<dbReference type="RefSeq" id="WP_284360249.1">
    <property type="nucleotide sequence ID" value="NZ_BPFZ01000009.1"/>
</dbReference>
<reference evidence="7" key="1">
    <citation type="submission" date="2021-05" db="EMBL/GenBank/DDBJ databases">
        <authorList>
            <person name="Tanabe Y."/>
        </authorList>
    </citation>
    <scope>NUCLEOTIDE SEQUENCE</scope>
    <source>
        <strain evidence="7">BOTRYCO-1</strain>
    </source>
</reference>
<dbReference type="SUPFAM" id="SSF51604">
    <property type="entry name" value="Enolase C-terminal domain-like"/>
    <property type="match status" value="1"/>
</dbReference>
<gene>
    <name evidence="7" type="ORF">PsB1_1527</name>
</gene>
<dbReference type="Gene3D" id="3.20.20.120">
    <property type="entry name" value="Enolase-like C-terminal domain"/>
    <property type="match status" value="1"/>
</dbReference>
<dbReference type="PANTHER" id="PTHR48080:SF3">
    <property type="entry name" value="ENOLASE SUPERFAMILY MEMBER DDB_G0284701"/>
    <property type="match status" value="1"/>
</dbReference>
<feature type="domain" description="Mandelate racemase/muconate lactonizing enzyme C-terminal" evidence="6">
    <location>
        <begin position="129"/>
        <end position="220"/>
    </location>
</feature>
<keyword evidence="3 5" id="KW-0460">Magnesium</keyword>
<dbReference type="PANTHER" id="PTHR48080">
    <property type="entry name" value="D-GALACTONATE DEHYDRATASE-RELATED"/>
    <property type="match status" value="1"/>
</dbReference>
<evidence type="ECO:0000256" key="3">
    <source>
        <dbReference type="ARBA" id="ARBA00022842"/>
    </source>
</evidence>
<evidence type="ECO:0000256" key="4">
    <source>
        <dbReference type="ARBA" id="ARBA00023235"/>
    </source>
</evidence>
<protein>
    <recommendedName>
        <fullName evidence="5">Dipeptide epimerase</fullName>
        <ecNumber evidence="5">5.1.1.-</ecNumber>
    </recommendedName>
</protein>
<dbReference type="Gene3D" id="3.30.390.10">
    <property type="entry name" value="Enolase-like, N-terminal domain"/>
    <property type="match status" value="1"/>
</dbReference>
<evidence type="ECO:0000256" key="2">
    <source>
        <dbReference type="ARBA" id="ARBA00022723"/>
    </source>
</evidence>
<dbReference type="InterPro" id="IPR029065">
    <property type="entry name" value="Enolase_C-like"/>
</dbReference>
<dbReference type="SFLD" id="SFLDG00180">
    <property type="entry name" value="muconate_cycloisomerase"/>
    <property type="match status" value="1"/>
</dbReference>
<dbReference type="EMBL" id="BPFZ01000009">
    <property type="protein sequence ID" value="GIU67373.1"/>
    <property type="molecule type" value="Genomic_DNA"/>
</dbReference>
<dbReference type="SUPFAM" id="SSF54826">
    <property type="entry name" value="Enolase N-terminal domain-like"/>
    <property type="match status" value="1"/>
</dbReference>
<dbReference type="InterPro" id="IPR034593">
    <property type="entry name" value="DgoD-like"/>
</dbReference>
<evidence type="ECO:0000313" key="7">
    <source>
        <dbReference type="EMBL" id="GIU67373.1"/>
    </source>
</evidence>
<reference evidence="7" key="2">
    <citation type="journal article" date="2023" name="ISME Commun">
        <title>Characterization of a bloom-associated alphaproteobacterial lineage, 'Candidatus Phycosocius': insights into freshwater algal-bacterial interactions.</title>
        <authorList>
            <person name="Tanabe Y."/>
            <person name="Yamaguchi H."/>
            <person name="Yoshida M."/>
            <person name="Kai A."/>
            <person name="Okazaki Y."/>
        </authorList>
    </citation>
    <scope>NUCLEOTIDE SEQUENCE</scope>
    <source>
        <strain evidence="7">BOTRYCO-1</strain>
    </source>
</reference>
<dbReference type="InterPro" id="IPR036849">
    <property type="entry name" value="Enolase-like_C_sf"/>
</dbReference>
<dbReference type="SMART" id="SM00922">
    <property type="entry name" value="MR_MLE"/>
    <property type="match status" value="1"/>
</dbReference>
<dbReference type="SFLD" id="SFLDF00010">
    <property type="entry name" value="dipeptide_epimerase"/>
    <property type="match status" value="1"/>
</dbReference>
<proteinExistence type="inferred from homology"/>
<evidence type="ECO:0000256" key="5">
    <source>
        <dbReference type="RuleBase" id="RU366006"/>
    </source>
</evidence>
<comment type="cofactor">
    <cofactor evidence="5">
        <name>Mg(2+)</name>
        <dbReference type="ChEBI" id="CHEBI:18420"/>
    </cofactor>
    <text evidence="5">Binds 1 Mg(2+) ion per subunit.</text>
</comment>
<dbReference type="SFLD" id="SFLDS00001">
    <property type="entry name" value="Enolase"/>
    <property type="match status" value="1"/>
</dbReference>
<evidence type="ECO:0000313" key="8">
    <source>
        <dbReference type="Proteomes" id="UP001161064"/>
    </source>
</evidence>
<accession>A0ABQ4PWH3</accession>
<dbReference type="Pfam" id="PF13378">
    <property type="entry name" value="MR_MLE_C"/>
    <property type="match status" value="1"/>
</dbReference>
<evidence type="ECO:0000259" key="6">
    <source>
        <dbReference type="SMART" id="SM00922"/>
    </source>
</evidence>
<dbReference type="EC" id="5.1.1.-" evidence="5"/>
<keyword evidence="4 5" id="KW-0413">Isomerase</keyword>
<comment type="similarity">
    <text evidence="1 5">Belongs to the mandelate racemase/muconate lactonizing enzyme family.</text>
</comment>
<dbReference type="CDD" id="cd03319">
    <property type="entry name" value="L-Ala-DL-Glu_epimerase"/>
    <property type="match status" value="1"/>
</dbReference>
<evidence type="ECO:0000256" key="1">
    <source>
        <dbReference type="ARBA" id="ARBA00008031"/>
    </source>
</evidence>
<dbReference type="NCBIfam" id="NF042940">
    <property type="entry name" value="racemase_DgcA"/>
    <property type="match status" value="1"/>
</dbReference>
<comment type="caution">
    <text evidence="7">The sequence shown here is derived from an EMBL/GenBank/DDBJ whole genome shotgun (WGS) entry which is preliminary data.</text>
</comment>
<dbReference type="Proteomes" id="UP001161064">
    <property type="component" value="Unassembled WGS sequence"/>
</dbReference>
<keyword evidence="2 5" id="KW-0479">Metal-binding</keyword>
<dbReference type="InterPro" id="IPR013342">
    <property type="entry name" value="Mandelate_racemase_C"/>
</dbReference>
<dbReference type="InterPro" id="IPR013341">
    <property type="entry name" value="Mandelate_racemase_N_dom"/>
</dbReference>
<name>A0ABQ4PWH3_9PROT</name>
<sequence length="325" mass="35182">MQFHITQEVWPLKGVFRIARGARTQAEVVTVTLSAHGYVGRGECVPYAHYQEDCNTVIAQLEAVRPLVELGIDRTRCQEILPAGAARNALDCALWDLEAKTSDQPVWALAGLPEPKPVITALTISLDTPEAMARAAQFAHLWPVLKVKLGGEHDLECVRQIASARPDARLIVDANEGMSAQTLPKLLAQARKLNIDLVEQPFGVKKDKKLGQLAAPIAICADESFHTSADIEHLVQNYDAVNVKLDKAGGFTEALASIKAARAAGLRVMMGCMVGTSLVTAPAVLLAQLADWVDLDGPILLELDREPSLVYEGPFVHPPLKALWG</sequence>
<dbReference type="InterPro" id="IPR034603">
    <property type="entry name" value="Dipeptide_epimerase"/>
</dbReference>
<keyword evidence="8" id="KW-1185">Reference proteome</keyword>
<organism evidence="7 8">
    <name type="scientific">Candidatus Phycosocius spiralis</name>
    <dbReference type="NCBI Taxonomy" id="2815099"/>
    <lineage>
        <taxon>Bacteria</taxon>
        <taxon>Pseudomonadati</taxon>
        <taxon>Pseudomonadota</taxon>
        <taxon>Alphaproteobacteria</taxon>
        <taxon>Caulobacterales</taxon>
        <taxon>Caulobacterales incertae sedis</taxon>
        <taxon>Candidatus Phycosocius</taxon>
    </lineage>
</organism>